<organism evidence="1 2">
    <name type="scientific">Segatella sinensis</name>
    <dbReference type="NCBI Taxonomy" id="3085167"/>
    <lineage>
        <taxon>Bacteria</taxon>
        <taxon>Pseudomonadati</taxon>
        <taxon>Bacteroidota</taxon>
        <taxon>Bacteroidia</taxon>
        <taxon>Bacteroidales</taxon>
        <taxon>Prevotellaceae</taxon>
        <taxon>Segatella</taxon>
    </lineage>
</organism>
<protein>
    <submittedName>
        <fullName evidence="1">Zinc ribbon domain-containing protein</fullName>
    </submittedName>
</protein>
<accession>A0ABV1FV16</accession>
<dbReference type="Proteomes" id="UP001465717">
    <property type="component" value="Unassembled WGS sequence"/>
</dbReference>
<dbReference type="RefSeq" id="WP_349225442.1">
    <property type="nucleotide sequence ID" value="NZ_JBBNFG020000007.1"/>
</dbReference>
<gene>
    <name evidence="1" type="ORF">AAAT87_01740</name>
</gene>
<evidence type="ECO:0000313" key="1">
    <source>
        <dbReference type="EMBL" id="MEQ2507000.1"/>
    </source>
</evidence>
<name>A0ABV1FV16_9BACT</name>
<evidence type="ECO:0000313" key="2">
    <source>
        <dbReference type="Proteomes" id="UP001465717"/>
    </source>
</evidence>
<keyword evidence="2" id="KW-1185">Reference proteome</keyword>
<dbReference type="EMBL" id="JBBNGE010000003">
    <property type="protein sequence ID" value="MEQ2507000.1"/>
    <property type="molecule type" value="Genomic_DNA"/>
</dbReference>
<sequence length="373" mass="42133">MDKNNLMGLFETQEYISSEHHEWNVPSELKDKVAKMVERYNKRAEKKGYESSVLKFDETSLKLSGLFTPKCESHSYFGKLMESGNNADLSGDIKGILALCNKICPQCGNSIPALSKVCEGCGKKLLEKGDKSQDKDIIAQESDMKENAVEETTQHIKYVLFDKPAMVQIPKDITYYDTVLAFFKDFTAIQMKKPKNDVNMGFTLDLDKIGLADDEMIDEDDIRLGVSAFNVANEMFSRYNDCKPLFEENVKNGKPQIFILLKDNYVDVNRCAAFAEEHKISFAQEFGIDPITKNHYESLVLSFGDDTEAATRFFCYVSDNMLHVPKDTPVDAFILSDKSRSKAQKEFKSMHSLSVSVLAKGAMQLLKNKTKGK</sequence>
<proteinExistence type="predicted"/>
<comment type="caution">
    <text evidence="1">The sequence shown here is derived from an EMBL/GenBank/DDBJ whole genome shotgun (WGS) entry which is preliminary data.</text>
</comment>
<reference evidence="1 2" key="1">
    <citation type="submission" date="2024-04" db="EMBL/GenBank/DDBJ databases">
        <title>Human intestinal bacterial collection.</title>
        <authorList>
            <person name="Pauvert C."/>
            <person name="Hitch T.C.A."/>
            <person name="Clavel T."/>
        </authorList>
    </citation>
    <scope>NUCLEOTIDE SEQUENCE [LARGE SCALE GENOMIC DNA]</scope>
    <source>
        <strain evidence="1 2">CLA-AA-H174</strain>
    </source>
</reference>